<name>Q00SD8_OSTTA</name>
<dbReference type="Proteomes" id="UP000009170">
    <property type="component" value="Unassembled WGS sequence"/>
</dbReference>
<proteinExistence type="predicted"/>
<reference evidence="1 2" key="2">
    <citation type="journal article" date="2014" name="BMC Genomics">
        <title>An improved genome of the model marine alga Ostreococcus tauri unfolds by assessing Illumina de novo assemblies.</title>
        <authorList>
            <person name="Blanc-Mathieu R."/>
            <person name="Verhelst B."/>
            <person name="Derelle E."/>
            <person name="Rombauts S."/>
            <person name="Bouget F.Y."/>
            <person name="Carre I."/>
            <person name="Chateau A."/>
            <person name="Eyre-Walker A."/>
            <person name="Grimsley N."/>
            <person name="Moreau H."/>
            <person name="Piegu B."/>
            <person name="Rivals E."/>
            <person name="Schackwitz W."/>
            <person name="Van de Peer Y."/>
            <person name="Piganeau G."/>
        </authorList>
    </citation>
    <scope>NUCLEOTIDE SEQUENCE [LARGE SCALE GENOMIC DNA]</scope>
    <source>
        <strain evidence="2">OTTH 0595 / CCAP 157/2 / RCC745</strain>
    </source>
</reference>
<comment type="caution">
    <text evidence="1">The sequence shown here is derived from an EMBL/GenBank/DDBJ whole genome shotgun (WGS) entry which is preliminary data.</text>
</comment>
<accession>Q00SD8</accession>
<organism evidence="1 2">
    <name type="scientific">Ostreococcus tauri</name>
    <name type="common">Marine green alga</name>
    <dbReference type="NCBI Taxonomy" id="70448"/>
    <lineage>
        <taxon>Eukaryota</taxon>
        <taxon>Viridiplantae</taxon>
        <taxon>Chlorophyta</taxon>
        <taxon>Mamiellophyceae</taxon>
        <taxon>Mamiellales</taxon>
        <taxon>Bathycoccaceae</taxon>
        <taxon>Ostreococcus</taxon>
    </lineage>
</organism>
<dbReference type="RefSeq" id="XP_003084259.1">
    <property type="nucleotide sequence ID" value="XM_003084211.1"/>
</dbReference>
<dbReference type="KEGG" id="ota:OT_ostta19g00080"/>
<evidence type="ECO:0000313" key="1">
    <source>
        <dbReference type="EMBL" id="CAL58324.1"/>
    </source>
</evidence>
<sequence length="362" mass="40161">MQSARKSLVGSAVGNRERILVTVAYAENLGNGGVLDRHNLEYFFQVALTETVPGTIDIRAKVDYIIVVNGELCTPCDVTLRYLIDSGRVDPARVNVLYRSNVGMDFGAYSEAVKYVQYYKPLLYTYFVFLNSSLRGPFMPKWTPRSFHFTDTLIDFMRADHEVKLVSSFVSCLHTPEPLPGPVAESLFFAVSRDALSWLQRDGVLDVRQNKSDVILNGEYGLMHAILKRGYKAENLLSRYGVGLDWSDTKHHLCNDCRHSSRRGSLEGGISASPFETIFVKASWCVRSAEIGIMSSWFTRLASGAPGTEGFFDEDGWRRGISVEGTSGKLGTLPPDVPMDDCPNGNFNALLVNSAKIKADAE</sequence>
<dbReference type="GeneID" id="9838397"/>
<dbReference type="EMBL" id="CAID01000019">
    <property type="protein sequence ID" value="CAL58324.1"/>
    <property type="molecule type" value="Genomic_DNA"/>
</dbReference>
<reference evidence="2" key="1">
    <citation type="journal article" date="2006" name="Proc. Natl. Acad. Sci. U.S.A.">
        <title>Genome analysis of the smallest free-living eukaryote Ostreococcus tauri unveils many unique features.</title>
        <authorList>
            <person name="Derelle E."/>
            <person name="Ferraz C."/>
            <person name="Rombauts S."/>
            <person name="Rouze P."/>
            <person name="Worden A.Z."/>
            <person name="Robbens S."/>
            <person name="Partensky F."/>
            <person name="Degroeve S."/>
            <person name="Echeynie S."/>
            <person name="Cooke R."/>
            <person name="Saeys Y."/>
            <person name="Wuyts J."/>
            <person name="Jabbari K."/>
            <person name="Bowler C."/>
            <person name="Panaud O."/>
            <person name="Piegu B."/>
            <person name="Ball S.G."/>
            <person name="Ral J.-P."/>
            <person name="Bouget F.-Y."/>
            <person name="Piganeau G."/>
            <person name="De Baets B."/>
            <person name="Picard A."/>
            <person name="Delseny M."/>
            <person name="Demaille J."/>
            <person name="Van de Peer Y."/>
            <person name="Moreau H."/>
        </authorList>
    </citation>
    <scope>NUCLEOTIDE SEQUENCE [LARGE SCALE GENOMIC DNA]</scope>
    <source>
        <strain evidence="2">OTTH 0595 / CCAP 157/2 / RCC745</strain>
    </source>
</reference>
<gene>
    <name evidence="1" type="ORF">OT_ostta19g00080</name>
</gene>
<dbReference type="InParanoid" id="Q00SD8"/>
<protein>
    <submittedName>
        <fullName evidence="1">Unnamed product</fullName>
    </submittedName>
</protein>
<evidence type="ECO:0000313" key="2">
    <source>
        <dbReference type="Proteomes" id="UP000009170"/>
    </source>
</evidence>
<dbReference type="AlphaFoldDB" id="Q00SD8"/>
<dbReference type="OrthoDB" id="526941at2759"/>
<keyword evidence="2" id="KW-1185">Reference proteome</keyword>